<evidence type="ECO:0000256" key="2">
    <source>
        <dbReference type="ARBA" id="ARBA00012588"/>
    </source>
</evidence>
<dbReference type="PANTHER" id="PTHR45825">
    <property type="entry name" value="GRANULE-BOUND STARCH SYNTHASE 1, CHLOROPLASTIC/AMYLOPLASTIC"/>
    <property type="match status" value="1"/>
</dbReference>
<sequence length="256" mass="27436">MRVLFVSGEVAPFSDTTETARLMRVLPEALEEHKDVEPRIVMPRYGVISERKNRLHEVIRLSGAEIAAGDTTDTLKVKVASIPGIRLQVYFMDSVAFFKRKGVWRDRKTEAVFEDNPARALFFARAALSTAQKLGWGPDVVHAAGWISAFIPHVLQTDLADDELFASTRSVFTPGAVEGFEPTLSEDEAGALGLPEAWAGRTLRSIGLETADAVAYADGDEPGEGEPAGPTLPSEGVPAADAAAEVYGSLSPAQAA</sequence>
<name>A0ABU3BQQ0_9BACT</name>
<evidence type="ECO:0000259" key="6">
    <source>
        <dbReference type="Pfam" id="PF08323"/>
    </source>
</evidence>
<keyword evidence="8" id="KW-1185">Reference proteome</keyword>
<dbReference type="Pfam" id="PF08323">
    <property type="entry name" value="Glyco_transf_5"/>
    <property type="match status" value="1"/>
</dbReference>
<dbReference type="Gene3D" id="3.40.50.2000">
    <property type="entry name" value="Glycogen Phosphorylase B"/>
    <property type="match status" value="1"/>
</dbReference>
<evidence type="ECO:0000313" key="7">
    <source>
        <dbReference type="EMBL" id="MDT0631619.1"/>
    </source>
</evidence>
<feature type="domain" description="Starch synthase catalytic" evidence="6">
    <location>
        <begin position="2"/>
        <end position="173"/>
    </location>
</feature>
<dbReference type="EMBL" id="JAVRHT010000014">
    <property type="protein sequence ID" value="MDT0631619.1"/>
    <property type="molecule type" value="Genomic_DNA"/>
</dbReference>
<evidence type="ECO:0000256" key="5">
    <source>
        <dbReference type="SAM" id="MobiDB-lite"/>
    </source>
</evidence>
<evidence type="ECO:0000256" key="1">
    <source>
        <dbReference type="ARBA" id="ARBA00001478"/>
    </source>
</evidence>
<evidence type="ECO:0000256" key="3">
    <source>
        <dbReference type="ARBA" id="ARBA00022676"/>
    </source>
</evidence>
<proteinExistence type="predicted"/>
<feature type="region of interest" description="Disordered" evidence="5">
    <location>
        <begin position="217"/>
        <end position="240"/>
    </location>
</feature>
<keyword evidence="4" id="KW-0808">Transferase</keyword>
<protein>
    <recommendedName>
        <fullName evidence="2">starch synthase</fullName>
        <ecNumber evidence="2">2.4.1.21</ecNumber>
    </recommendedName>
</protein>
<dbReference type="InterPro" id="IPR013534">
    <property type="entry name" value="Starch_synth_cat_dom"/>
</dbReference>
<dbReference type="EC" id="2.4.1.21" evidence="2"/>
<comment type="caution">
    <text evidence="7">The sequence shown here is derived from an EMBL/GenBank/DDBJ whole genome shotgun (WGS) entry which is preliminary data.</text>
</comment>
<dbReference type="Proteomes" id="UP001267426">
    <property type="component" value="Unassembled WGS sequence"/>
</dbReference>
<evidence type="ECO:0000256" key="4">
    <source>
        <dbReference type="ARBA" id="ARBA00022679"/>
    </source>
</evidence>
<dbReference type="SUPFAM" id="SSF53756">
    <property type="entry name" value="UDP-Glycosyltransferase/glycogen phosphorylase"/>
    <property type="match status" value="1"/>
</dbReference>
<gene>
    <name evidence="7" type="ORF">RM540_07635</name>
</gene>
<keyword evidence="3" id="KW-0328">Glycosyltransferase</keyword>
<accession>A0ABU3BQQ0</accession>
<organism evidence="7 8">
    <name type="scientific">Rubrivirga litoralis</name>
    <dbReference type="NCBI Taxonomy" id="3075598"/>
    <lineage>
        <taxon>Bacteria</taxon>
        <taxon>Pseudomonadati</taxon>
        <taxon>Rhodothermota</taxon>
        <taxon>Rhodothermia</taxon>
        <taxon>Rhodothermales</taxon>
        <taxon>Rubricoccaceae</taxon>
        <taxon>Rubrivirga</taxon>
    </lineage>
</organism>
<evidence type="ECO:0000313" key="8">
    <source>
        <dbReference type="Proteomes" id="UP001267426"/>
    </source>
</evidence>
<reference evidence="7 8" key="1">
    <citation type="submission" date="2023-09" db="EMBL/GenBank/DDBJ databases">
        <authorList>
            <person name="Rey-Velasco X."/>
        </authorList>
    </citation>
    <scope>NUCLEOTIDE SEQUENCE [LARGE SCALE GENOMIC DNA]</scope>
    <source>
        <strain evidence="7 8">F394</strain>
    </source>
</reference>
<comment type="catalytic activity">
    <reaction evidence="1">
        <text>[(1-&gt;4)-alpha-D-glucosyl](n) + ADP-alpha-D-glucose = [(1-&gt;4)-alpha-D-glucosyl](n+1) + ADP + H(+)</text>
        <dbReference type="Rhea" id="RHEA:18189"/>
        <dbReference type="Rhea" id="RHEA-COMP:9584"/>
        <dbReference type="Rhea" id="RHEA-COMP:9587"/>
        <dbReference type="ChEBI" id="CHEBI:15378"/>
        <dbReference type="ChEBI" id="CHEBI:15444"/>
        <dbReference type="ChEBI" id="CHEBI:57498"/>
        <dbReference type="ChEBI" id="CHEBI:456216"/>
        <dbReference type="EC" id="2.4.1.21"/>
    </reaction>
</comment>
<dbReference type="RefSeq" id="WP_311662960.1">
    <property type="nucleotide sequence ID" value="NZ_JAVRHT010000014.1"/>
</dbReference>
<dbReference type="PANTHER" id="PTHR45825:SF11">
    <property type="entry name" value="ALPHA AMYLASE DOMAIN-CONTAINING PROTEIN"/>
    <property type="match status" value="1"/>
</dbReference>